<keyword evidence="7" id="KW-1185">Reference proteome</keyword>
<dbReference type="PIRSF" id="PIRSF036625">
    <property type="entry name" value="GAF_ANTAR"/>
    <property type="match status" value="1"/>
</dbReference>
<protein>
    <submittedName>
        <fullName evidence="6">ANTAR domain-containing protein</fullName>
    </submittedName>
</protein>
<dbReference type="Pfam" id="PF13185">
    <property type="entry name" value="GAF_2"/>
    <property type="match status" value="1"/>
</dbReference>
<name>A0ABW1J6M7_9PSEU</name>
<evidence type="ECO:0000256" key="2">
    <source>
        <dbReference type="ARBA" id="ARBA00022777"/>
    </source>
</evidence>
<evidence type="ECO:0000259" key="5">
    <source>
        <dbReference type="PROSITE" id="PS50921"/>
    </source>
</evidence>
<organism evidence="6 7">
    <name type="scientific">Pseudonocardia hispaniensis</name>
    <dbReference type="NCBI Taxonomy" id="904933"/>
    <lineage>
        <taxon>Bacteria</taxon>
        <taxon>Bacillati</taxon>
        <taxon>Actinomycetota</taxon>
        <taxon>Actinomycetes</taxon>
        <taxon>Pseudonocardiales</taxon>
        <taxon>Pseudonocardiaceae</taxon>
        <taxon>Pseudonocardia</taxon>
    </lineage>
</organism>
<keyword evidence="1" id="KW-0808">Transferase</keyword>
<comment type="caution">
    <text evidence="6">The sequence shown here is derived from an EMBL/GenBank/DDBJ whole genome shotgun (WGS) entry which is preliminary data.</text>
</comment>
<dbReference type="InterPro" id="IPR011006">
    <property type="entry name" value="CheY-like_superfamily"/>
</dbReference>
<dbReference type="PROSITE" id="PS50921">
    <property type="entry name" value="ANTAR"/>
    <property type="match status" value="1"/>
</dbReference>
<keyword evidence="4" id="KW-0804">Transcription</keyword>
<dbReference type="InterPro" id="IPR005561">
    <property type="entry name" value="ANTAR"/>
</dbReference>
<accession>A0ABW1J6M7</accession>
<dbReference type="RefSeq" id="WP_379587241.1">
    <property type="nucleotide sequence ID" value="NZ_JBHSQW010000041.1"/>
</dbReference>
<dbReference type="Gene3D" id="1.10.10.10">
    <property type="entry name" value="Winged helix-like DNA-binding domain superfamily/Winged helix DNA-binding domain"/>
    <property type="match status" value="1"/>
</dbReference>
<keyword evidence="2" id="KW-0418">Kinase</keyword>
<dbReference type="SUPFAM" id="SSF55781">
    <property type="entry name" value="GAF domain-like"/>
    <property type="match status" value="1"/>
</dbReference>
<dbReference type="InterPro" id="IPR036388">
    <property type="entry name" value="WH-like_DNA-bd_sf"/>
</dbReference>
<dbReference type="EMBL" id="JBHSQW010000041">
    <property type="protein sequence ID" value="MFC5996518.1"/>
    <property type="molecule type" value="Genomic_DNA"/>
</dbReference>
<evidence type="ECO:0000256" key="1">
    <source>
        <dbReference type="ARBA" id="ARBA00022679"/>
    </source>
</evidence>
<evidence type="ECO:0000313" key="7">
    <source>
        <dbReference type="Proteomes" id="UP001596302"/>
    </source>
</evidence>
<keyword evidence="3" id="KW-0805">Transcription regulation</keyword>
<feature type="domain" description="ANTAR" evidence="5">
    <location>
        <begin position="170"/>
        <end position="231"/>
    </location>
</feature>
<dbReference type="Pfam" id="PF03861">
    <property type="entry name" value="ANTAR"/>
    <property type="match status" value="1"/>
</dbReference>
<evidence type="ECO:0000313" key="6">
    <source>
        <dbReference type="EMBL" id="MFC5996518.1"/>
    </source>
</evidence>
<reference evidence="7" key="1">
    <citation type="journal article" date="2019" name="Int. J. Syst. Evol. Microbiol.">
        <title>The Global Catalogue of Microorganisms (GCM) 10K type strain sequencing project: providing services to taxonomists for standard genome sequencing and annotation.</title>
        <authorList>
            <consortium name="The Broad Institute Genomics Platform"/>
            <consortium name="The Broad Institute Genome Sequencing Center for Infectious Disease"/>
            <person name="Wu L."/>
            <person name="Ma J."/>
        </authorList>
    </citation>
    <scope>NUCLEOTIDE SEQUENCE [LARGE SCALE GENOMIC DNA]</scope>
    <source>
        <strain evidence="7">CCM 8391</strain>
    </source>
</reference>
<dbReference type="InterPro" id="IPR012074">
    <property type="entry name" value="GAF_ANTAR"/>
</dbReference>
<proteinExistence type="predicted"/>
<gene>
    <name evidence="6" type="ORF">ACFQE5_20130</name>
</gene>
<sequence>MPKTPAPDPESELGNIGLDLLRLLLVANDIEEYLTGAARIAVDVTPAISSGITVRMTPDSPTWVGYSDEIAQRLAAIQHALGDGPLLACLRNAAPVEIPKTDADSRWPKFNDLCRAEGVCAVLSMPLVIGMRPIGVITLYAPAPHTFADARRGPRLADPIALGAALAGRLAERTNRIRHLEIALTSRATVDQALGILMARYHITAEEAFQLLRRRSQHTNVKLREVAAALIAAVSHVRSRPRPPDG</sequence>
<dbReference type="InterPro" id="IPR029016">
    <property type="entry name" value="GAF-like_dom_sf"/>
</dbReference>
<dbReference type="SMART" id="SM01012">
    <property type="entry name" value="ANTAR"/>
    <property type="match status" value="1"/>
</dbReference>
<dbReference type="Gene3D" id="3.30.450.40">
    <property type="match status" value="1"/>
</dbReference>
<dbReference type="Proteomes" id="UP001596302">
    <property type="component" value="Unassembled WGS sequence"/>
</dbReference>
<evidence type="ECO:0000256" key="4">
    <source>
        <dbReference type="ARBA" id="ARBA00023163"/>
    </source>
</evidence>
<evidence type="ECO:0000256" key="3">
    <source>
        <dbReference type="ARBA" id="ARBA00023015"/>
    </source>
</evidence>
<dbReference type="SUPFAM" id="SSF52172">
    <property type="entry name" value="CheY-like"/>
    <property type="match status" value="1"/>
</dbReference>
<dbReference type="InterPro" id="IPR003018">
    <property type="entry name" value="GAF"/>
</dbReference>